<sequence length="290" mass="34584">MSRLKRLNHWVINNRSRIWILIIIAVLMVGCIFVSKLPRYVDMYKYILNAEVSLDNDDLKGALLSFEKAYELVPTELLEQEIERLNQLIKSKSNFLRGEQAEESQNYESAYYYYNEVDSIDEERYYRAQEKLPQIAEKVVESIYEQVEKYYEEHLYLLVIGRLESALNYNIRVDETLEKIDQYKDLLYKYYIDKAQSEALTYFDDPLFYQLFITSIDNALKYAITDEQKEYVLQLKDELIKTNIERYLILVQESHKIGDEIVAKKYIEQILSLDATNKDVFRLLEEISLD</sequence>
<gene>
    <name evidence="2" type="ORF">J0J70_05855</name>
</gene>
<protein>
    <submittedName>
        <fullName evidence="2">Uncharacterized protein</fullName>
    </submittedName>
</protein>
<dbReference type="AlphaFoldDB" id="A0A9Q9CT96"/>
<feature type="transmembrane region" description="Helical" evidence="1">
    <location>
        <begin position="16"/>
        <end position="35"/>
    </location>
</feature>
<name>A0A9Q9CT96_9FIRM</name>
<evidence type="ECO:0000313" key="3">
    <source>
        <dbReference type="Proteomes" id="UP001058072"/>
    </source>
</evidence>
<proteinExistence type="predicted"/>
<keyword evidence="1" id="KW-0472">Membrane</keyword>
<reference evidence="2" key="1">
    <citation type="submission" date="2021-03" db="EMBL/GenBank/DDBJ databases">
        <title>Comparative Genomics and Metabolomics in the genus Turicibacter.</title>
        <authorList>
            <person name="Maki J."/>
            <person name="Looft T."/>
        </authorList>
    </citation>
    <scope>NUCLEOTIDE SEQUENCE</scope>
    <source>
        <strain evidence="2">ISU324</strain>
    </source>
</reference>
<dbReference type="PROSITE" id="PS51257">
    <property type="entry name" value="PROKAR_LIPOPROTEIN"/>
    <property type="match status" value="1"/>
</dbReference>
<dbReference type="Proteomes" id="UP001058072">
    <property type="component" value="Chromosome"/>
</dbReference>
<organism evidence="2 3">
    <name type="scientific">Turicibacter bilis</name>
    <dbReference type="NCBI Taxonomy" id="2735723"/>
    <lineage>
        <taxon>Bacteria</taxon>
        <taxon>Bacillati</taxon>
        <taxon>Bacillota</taxon>
        <taxon>Erysipelotrichia</taxon>
        <taxon>Erysipelotrichales</taxon>
        <taxon>Turicibacteraceae</taxon>
        <taxon>Turicibacter</taxon>
    </lineage>
</organism>
<keyword evidence="1" id="KW-1133">Transmembrane helix</keyword>
<accession>A0A9Q9CT96</accession>
<evidence type="ECO:0000256" key="1">
    <source>
        <dbReference type="SAM" id="Phobius"/>
    </source>
</evidence>
<keyword evidence="1" id="KW-0812">Transmembrane</keyword>
<dbReference type="RefSeq" id="WP_070099778.1">
    <property type="nucleotide sequence ID" value="NZ_CP071250.1"/>
</dbReference>
<evidence type="ECO:0000313" key="2">
    <source>
        <dbReference type="EMBL" id="UUF09473.1"/>
    </source>
</evidence>
<dbReference type="EMBL" id="CP071250">
    <property type="protein sequence ID" value="UUF09473.1"/>
    <property type="molecule type" value="Genomic_DNA"/>
</dbReference>